<keyword evidence="2" id="KW-0808">Transferase</keyword>
<gene>
    <name evidence="2" type="ORF">FZD47_10180</name>
</gene>
<dbReference type="EMBL" id="VTES01000003">
    <property type="protein sequence ID" value="TYS63871.1"/>
    <property type="molecule type" value="Genomic_DNA"/>
</dbReference>
<sequence length="233" mass="26384">MKNIYLDYNQISLSLDSMADEIKREGFDGLVIILRGGSFPGFHLAFLTGLPYYFLTYDRSSESAEWKGQAPGLKKVLLVEDFAGMGNTLINSKEFLIKQGIEVKTLVICKDSKSASVPDFFCFETTEENARFILPWERFRLNPAESSVSRSENIADHQFERTLWDEQLFSFVREGDGIAAGHIDKGKMAISLGFTHVVTSNVEEAILISSQYPELRVAWWDGDRKFMIQSKAV</sequence>
<dbReference type="AlphaFoldDB" id="A0A5D4SMC1"/>
<dbReference type="SUPFAM" id="SSF53271">
    <property type="entry name" value="PRTase-like"/>
    <property type="match status" value="1"/>
</dbReference>
<dbReference type="GO" id="GO:0016757">
    <property type="term" value="F:glycosyltransferase activity"/>
    <property type="evidence" value="ECO:0007669"/>
    <property type="project" value="UniProtKB-KW"/>
</dbReference>
<dbReference type="Proteomes" id="UP000323732">
    <property type="component" value="Unassembled WGS sequence"/>
</dbReference>
<dbReference type="InterPro" id="IPR000836">
    <property type="entry name" value="PRTase_dom"/>
</dbReference>
<evidence type="ECO:0000313" key="2">
    <source>
        <dbReference type="EMBL" id="TYS63871.1"/>
    </source>
</evidence>
<accession>A0A5D4SMC1</accession>
<dbReference type="RefSeq" id="WP_148949752.1">
    <property type="nucleotide sequence ID" value="NZ_VTES01000003.1"/>
</dbReference>
<dbReference type="Pfam" id="PF00156">
    <property type="entry name" value="Pribosyltran"/>
    <property type="match status" value="1"/>
</dbReference>
<evidence type="ECO:0000313" key="3">
    <source>
        <dbReference type="Proteomes" id="UP000323732"/>
    </source>
</evidence>
<evidence type="ECO:0000259" key="1">
    <source>
        <dbReference type="Pfam" id="PF00156"/>
    </source>
</evidence>
<keyword evidence="2" id="KW-0328">Glycosyltransferase</keyword>
<organism evidence="2 3">
    <name type="scientific">Bacillus infantis</name>
    <dbReference type="NCBI Taxonomy" id="324767"/>
    <lineage>
        <taxon>Bacteria</taxon>
        <taxon>Bacillati</taxon>
        <taxon>Bacillota</taxon>
        <taxon>Bacilli</taxon>
        <taxon>Bacillales</taxon>
        <taxon>Bacillaceae</taxon>
        <taxon>Bacillus</taxon>
    </lineage>
</organism>
<dbReference type="CDD" id="cd06223">
    <property type="entry name" value="PRTases_typeI"/>
    <property type="match status" value="1"/>
</dbReference>
<proteinExistence type="predicted"/>
<reference evidence="2 3" key="1">
    <citation type="submission" date="2019-08" db="EMBL/GenBank/DDBJ databases">
        <title>Bacillus genomes from the desert of Cuatro Cienegas, Coahuila.</title>
        <authorList>
            <person name="Olmedo-Alvarez G."/>
        </authorList>
    </citation>
    <scope>NUCLEOTIDE SEQUENCE [LARGE SCALE GENOMIC DNA]</scope>
    <source>
        <strain evidence="2 3">CH37_1T</strain>
    </source>
</reference>
<dbReference type="Gene3D" id="3.40.50.2020">
    <property type="match status" value="1"/>
</dbReference>
<protein>
    <submittedName>
        <fullName evidence="2">Phosphoribosyltransferase</fullName>
    </submittedName>
</protein>
<dbReference type="InterPro" id="IPR029057">
    <property type="entry name" value="PRTase-like"/>
</dbReference>
<feature type="domain" description="Phosphoribosyltransferase" evidence="1">
    <location>
        <begin position="74"/>
        <end position="132"/>
    </location>
</feature>
<comment type="caution">
    <text evidence="2">The sequence shown here is derived from an EMBL/GenBank/DDBJ whole genome shotgun (WGS) entry which is preliminary data.</text>
</comment>
<name>A0A5D4SMC1_9BACI</name>